<keyword evidence="2" id="KW-1185">Reference proteome</keyword>
<name>A0A1V2A8N7_9BACI</name>
<dbReference type="GO" id="GO:0010124">
    <property type="term" value="P:phenylacetate catabolic process"/>
    <property type="evidence" value="ECO:0007669"/>
    <property type="project" value="InterPro"/>
</dbReference>
<sequence>MAEQDKGLQALTSILETIADNKYLLGDRLVEVGISGPRLESTLSAVAMAQGELGHARLLYNWSLDLKGFKGSKPEIEKQTGKAFPFVERVNDWLSLIAALYAVNLSVDIVLRAILEADEKEVASRIHKLVREQKEHIVYTEGWVQQLLEDSAPIQEKFQGYLDSFILEAVSWLKSIEGKKELADGNYILPNAQLAEEFDRRVQKMAVPN</sequence>
<dbReference type="SUPFAM" id="SSF47240">
    <property type="entry name" value="Ferritin-like"/>
    <property type="match status" value="1"/>
</dbReference>
<dbReference type="Pfam" id="PF05138">
    <property type="entry name" value="PaaA_PaaC"/>
    <property type="match status" value="1"/>
</dbReference>
<dbReference type="InterPro" id="IPR009078">
    <property type="entry name" value="Ferritin-like_SF"/>
</dbReference>
<evidence type="ECO:0000313" key="2">
    <source>
        <dbReference type="Proteomes" id="UP000188613"/>
    </source>
</evidence>
<dbReference type="Proteomes" id="UP000188613">
    <property type="component" value="Unassembled WGS sequence"/>
</dbReference>
<dbReference type="RefSeq" id="WP_076765106.1">
    <property type="nucleotide sequence ID" value="NZ_MSFI01000011.1"/>
</dbReference>
<dbReference type="Gene3D" id="1.20.1260.10">
    <property type="match status" value="1"/>
</dbReference>
<dbReference type="EMBL" id="MSFI01000011">
    <property type="protein sequence ID" value="OMP67290.1"/>
    <property type="molecule type" value="Genomic_DNA"/>
</dbReference>
<dbReference type="AlphaFoldDB" id="A0A1V2A8N7"/>
<protein>
    <submittedName>
        <fullName evidence="1">Phenylacetic acid catabolism protein</fullName>
    </submittedName>
</protein>
<dbReference type="STRING" id="1714355.BTO28_08160"/>
<dbReference type="OrthoDB" id="2680510at2"/>
<proteinExistence type="predicted"/>
<dbReference type="InterPro" id="IPR012347">
    <property type="entry name" value="Ferritin-like"/>
</dbReference>
<accession>A0A1V2A8N7</accession>
<comment type="caution">
    <text evidence="1">The sequence shown here is derived from an EMBL/GenBank/DDBJ whole genome shotgun (WGS) entry which is preliminary data.</text>
</comment>
<organism evidence="1 2">
    <name type="scientific">Domibacillus epiphyticus</name>
    <dbReference type="NCBI Taxonomy" id="1714355"/>
    <lineage>
        <taxon>Bacteria</taxon>
        <taxon>Bacillati</taxon>
        <taxon>Bacillota</taxon>
        <taxon>Bacilli</taxon>
        <taxon>Bacillales</taxon>
        <taxon>Bacillaceae</taxon>
        <taxon>Domibacillus</taxon>
    </lineage>
</organism>
<reference evidence="1 2" key="1">
    <citation type="submission" date="2016-12" db="EMBL/GenBank/DDBJ databases">
        <title>Domibacillus sp. SAB 38T whole genome sequencing.</title>
        <authorList>
            <person name="Verma A."/>
            <person name="Ojha A.K."/>
            <person name="Krishnamurthi S."/>
        </authorList>
    </citation>
    <scope>NUCLEOTIDE SEQUENCE [LARGE SCALE GENOMIC DNA]</scope>
    <source>
        <strain evidence="1 2">SAB 38</strain>
    </source>
</reference>
<dbReference type="InterPro" id="IPR007814">
    <property type="entry name" value="PaaA_PaaC"/>
</dbReference>
<gene>
    <name evidence="1" type="ORF">BTO28_08160</name>
</gene>
<evidence type="ECO:0000313" key="1">
    <source>
        <dbReference type="EMBL" id="OMP67290.1"/>
    </source>
</evidence>